<dbReference type="Proteomes" id="UP000011971">
    <property type="component" value="Unassembled WGS sequence"/>
</dbReference>
<protein>
    <submittedName>
        <fullName evidence="5">tRNA delta(2)-isopentenylpyrophosphate transferase</fullName>
        <ecNumber evidence="5">2.5.1.75</ecNumber>
    </submittedName>
</protein>
<evidence type="ECO:0000256" key="4">
    <source>
        <dbReference type="ARBA" id="ARBA00022840"/>
    </source>
</evidence>
<evidence type="ECO:0000256" key="2">
    <source>
        <dbReference type="ARBA" id="ARBA00022679"/>
    </source>
</evidence>
<dbReference type="AlphaFoldDB" id="M5JNS6"/>
<dbReference type="InterPro" id="IPR027417">
    <property type="entry name" value="P-loop_NTPase"/>
</dbReference>
<evidence type="ECO:0000256" key="3">
    <source>
        <dbReference type="ARBA" id="ARBA00022741"/>
    </source>
</evidence>
<reference evidence="5 6" key="1">
    <citation type="journal article" date="2013" name="Gut Pathog.">
        <title>Draft genome of Ochrobactrum intermedium strain M86 isolated from non-ulcer dyspeptic individual from India.</title>
        <authorList>
            <person name="Kulkarni G."/>
            <person name="Dhotre D."/>
            <person name="Dharne M."/>
            <person name="Shetty S."/>
            <person name="Chowdhury S."/>
            <person name="Misra V."/>
            <person name="Misra S."/>
            <person name="Patole M."/>
            <person name="Shouche Y."/>
        </authorList>
    </citation>
    <scope>NUCLEOTIDE SEQUENCE [LARGE SCALE GENOMIC DNA]</scope>
    <source>
        <strain evidence="5 6">M86</strain>
    </source>
</reference>
<dbReference type="PATRIC" id="fig|1234597.4.peg.2553"/>
<organism evidence="5 6">
    <name type="scientific">Brucella intermedia M86</name>
    <dbReference type="NCBI Taxonomy" id="1234597"/>
    <lineage>
        <taxon>Bacteria</taxon>
        <taxon>Pseudomonadati</taxon>
        <taxon>Pseudomonadota</taxon>
        <taxon>Alphaproteobacteria</taxon>
        <taxon>Hyphomicrobiales</taxon>
        <taxon>Brucellaceae</taxon>
        <taxon>Brucella/Ochrobactrum group</taxon>
        <taxon>Brucella</taxon>
    </lineage>
</organism>
<keyword evidence="4" id="KW-0067">ATP-binding</keyword>
<comment type="caution">
    <text evidence="5">The sequence shown here is derived from an EMBL/GenBank/DDBJ whole genome shotgun (WGS) entry which is preliminary data.</text>
</comment>
<dbReference type="SUPFAM" id="SSF52540">
    <property type="entry name" value="P-loop containing nucleoside triphosphate hydrolases"/>
    <property type="match status" value="1"/>
</dbReference>
<name>M5JNS6_9HYPH</name>
<evidence type="ECO:0000313" key="6">
    <source>
        <dbReference type="Proteomes" id="UP000011971"/>
    </source>
</evidence>
<keyword evidence="3" id="KW-0547">Nucleotide-binding</keyword>
<dbReference type="Pfam" id="PF01715">
    <property type="entry name" value="IPPT"/>
    <property type="match status" value="1"/>
</dbReference>
<keyword evidence="2 5" id="KW-0808">Transferase</keyword>
<dbReference type="PANTHER" id="PTHR11088">
    <property type="entry name" value="TRNA DIMETHYLALLYLTRANSFERASE"/>
    <property type="match status" value="1"/>
</dbReference>
<dbReference type="EMBL" id="AOGE01000030">
    <property type="protein sequence ID" value="ELT48910.1"/>
    <property type="molecule type" value="Genomic_DNA"/>
</dbReference>
<dbReference type="Gene3D" id="3.40.50.300">
    <property type="entry name" value="P-loop containing nucleotide triphosphate hydrolases"/>
    <property type="match status" value="1"/>
</dbReference>
<dbReference type="InterPro" id="IPR039657">
    <property type="entry name" value="Dimethylallyltransferase"/>
</dbReference>
<evidence type="ECO:0000256" key="1">
    <source>
        <dbReference type="ARBA" id="ARBA00005842"/>
    </source>
</evidence>
<accession>M5JNS6</accession>
<dbReference type="EC" id="2.5.1.75" evidence="5"/>
<gene>
    <name evidence="5" type="primary">miaA</name>
    <name evidence="5" type="ORF">D584_12327</name>
</gene>
<dbReference type="PANTHER" id="PTHR11088:SF60">
    <property type="entry name" value="TRNA DIMETHYLALLYLTRANSFERASE"/>
    <property type="match status" value="1"/>
</dbReference>
<evidence type="ECO:0000313" key="5">
    <source>
        <dbReference type="EMBL" id="ELT48910.1"/>
    </source>
</evidence>
<proteinExistence type="inferred from homology"/>
<comment type="similarity">
    <text evidence="1">Belongs to the IPP transferase family.</text>
</comment>
<dbReference type="GO" id="GO:0005524">
    <property type="term" value="F:ATP binding"/>
    <property type="evidence" value="ECO:0007669"/>
    <property type="project" value="UniProtKB-KW"/>
</dbReference>
<dbReference type="GO" id="GO:0052381">
    <property type="term" value="F:tRNA dimethylallyltransferase activity"/>
    <property type="evidence" value="ECO:0007669"/>
    <property type="project" value="UniProtKB-EC"/>
</dbReference>
<dbReference type="GO" id="GO:0006400">
    <property type="term" value="P:tRNA modification"/>
    <property type="evidence" value="ECO:0007669"/>
    <property type="project" value="TreeGrafter"/>
</dbReference>
<sequence>MNEDAITNAILIAGPTASGKSALAVRMARDTDGFIVNTDSMQVYDVLDLLTARPDKADLAAAPHYLYGHVAPSISYSTGRWLEDVARLLSPPPDEGPHSDLCRRHGALFQGIAGRTVANAGGAG</sequence>